<evidence type="ECO:0000256" key="2">
    <source>
        <dbReference type="ARBA" id="ARBA00023002"/>
    </source>
</evidence>
<dbReference type="AlphaFoldDB" id="A0A090DGP2"/>
<dbReference type="STRING" id="69974.MPLDJ20_40175"/>
<name>A0A090DGP2_MESPL</name>
<sequence>MAAMLQDKVALVTGATGGIGAQIVSRLAQEGASVVVGYNSSRQAAEALVSTLAPGDHMVAEAAVTDSGCLARLAGQIGQRFGRLDILVNCAGITRFVPHPDLDSLDDALIDRILSVNVRGVIAATRAMRPLLDRTGNGIVVNISSIAGVTAMGSNIAYCASKAAVDNLTKSLARALAPKIRVVSVSPGVVDTDFIKGRDESWRDEQASRTPLGRLGTPDDVAEAVLAAAAQLRFATGVIIPVDGGRPLA</sequence>
<dbReference type="EMBL" id="CCMZ01000009">
    <property type="protein sequence ID" value="CDX14960.1"/>
    <property type="molecule type" value="Genomic_DNA"/>
</dbReference>
<reference evidence="5" key="1">
    <citation type="submission" date="2014-08" db="EMBL/GenBank/DDBJ databases">
        <authorList>
            <person name="Moulin L."/>
        </authorList>
    </citation>
    <scope>NUCLEOTIDE SEQUENCE [LARGE SCALE GENOMIC DNA]</scope>
</reference>
<evidence type="ECO:0000313" key="4">
    <source>
        <dbReference type="EMBL" id="CDX14960.1"/>
    </source>
</evidence>
<dbReference type="InterPro" id="IPR057326">
    <property type="entry name" value="KR_dom"/>
</dbReference>
<organism evidence="4 5">
    <name type="scientific">Mesorhizobium plurifarium</name>
    <dbReference type="NCBI Taxonomy" id="69974"/>
    <lineage>
        <taxon>Bacteria</taxon>
        <taxon>Pseudomonadati</taxon>
        <taxon>Pseudomonadota</taxon>
        <taxon>Alphaproteobacteria</taxon>
        <taxon>Hyphomicrobiales</taxon>
        <taxon>Phyllobacteriaceae</taxon>
        <taxon>Mesorhizobium</taxon>
    </lineage>
</organism>
<dbReference type="InterPro" id="IPR020904">
    <property type="entry name" value="Sc_DH/Rdtase_CS"/>
</dbReference>
<protein>
    <submittedName>
        <fullName evidence="4">Putative Granaticin polyketide synthase ketoacyl reductase 2</fullName>
        <ecNumber evidence="4">1.3.1.-</ecNumber>
    </submittedName>
</protein>
<dbReference type="PANTHER" id="PTHR43639:SF1">
    <property type="entry name" value="SHORT-CHAIN DEHYDROGENASE_REDUCTASE FAMILY PROTEIN"/>
    <property type="match status" value="1"/>
</dbReference>
<dbReference type="FunFam" id="3.40.50.720:FF:000084">
    <property type="entry name" value="Short-chain dehydrogenase reductase"/>
    <property type="match status" value="1"/>
</dbReference>
<dbReference type="Gene3D" id="3.40.50.720">
    <property type="entry name" value="NAD(P)-binding Rossmann-like Domain"/>
    <property type="match status" value="1"/>
</dbReference>
<keyword evidence="5" id="KW-1185">Reference proteome</keyword>
<dbReference type="GO" id="GO:0016491">
    <property type="term" value="F:oxidoreductase activity"/>
    <property type="evidence" value="ECO:0007669"/>
    <property type="project" value="UniProtKB-KW"/>
</dbReference>
<dbReference type="PRINTS" id="PR00080">
    <property type="entry name" value="SDRFAMILY"/>
</dbReference>
<dbReference type="Pfam" id="PF13561">
    <property type="entry name" value="adh_short_C2"/>
    <property type="match status" value="1"/>
</dbReference>
<dbReference type="SMART" id="SM00822">
    <property type="entry name" value="PKS_KR"/>
    <property type="match status" value="1"/>
</dbReference>
<dbReference type="PRINTS" id="PR00081">
    <property type="entry name" value="GDHRDH"/>
</dbReference>
<gene>
    <name evidence="4" type="ORF">MPL3356_170028</name>
</gene>
<evidence type="ECO:0000313" key="5">
    <source>
        <dbReference type="Proteomes" id="UP000045285"/>
    </source>
</evidence>
<dbReference type="EC" id="1.3.1.-" evidence="4"/>
<dbReference type="CDD" id="cd05233">
    <property type="entry name" value="SDR_c"/>
    <property type="match status" value="1"/>
</dbReference>
<dbReference type="SUPFAM" id="SSF51735">
    <property type="entry name" value="NAD(P)-binding Rossmann-fold domains"/>
    <property type="match status" value="1"/>
</dbReference>
<feature type="domain" description="Ketoreductase" evidence="3">
    <location>
        <begin position="8"/>
        <end position="205"/>
    </location>
</feature>
<dbReference type="PROSITE" id="PS00061">
    <property type="entry name" value="ADH_SHORT"/>
    <property type="match status" value="1"/>
</dbReference>
<accession>A0A090DGP2</accession>
<dbReference type="Proteomes" id="UP000045285">
    <property type="component" value="Unassembled WGS sequence"/>
</dbReference>
<dbReference type="PANTHER" id="PTHR43639">
    <property type="entry name" value="OXIDOREDUCTASE, SHORT-CHAIN DEHYDROGENASE/REDUCTASE FAMILY (AFU_ORTHOLOGUE AFUA_5G02870)"/>
    <property type="match status" value="1"/>
</dbReference>
<comment type="similarity">
    <text evidence="1">Belongs to the short-chain dehydrogenases/reductases (SDR) family.</text>
</comment>
<evidence type="ECO:0000256" key="1">
    <source>
        <dbReference type="ARBA" id="ARBA00006484"/>
    </source>
</evidence>
<dbReference type="InterPro" id="IPR036291">
    <property type="entry name" value="NAD(P)-bd_dom_sf"/>
</dbReference>
<proteinExistence type="inferred from homology"/>
<keyword evidence="2 4" id="KW-0560">Oxidoreductase</keyword>
<dbReference type="InterPro" id="IPR002347">
    <property type="entry name" value="SDR_fam"/>
</dbReference>
<evidence type="ECO:0000259" key="3">
    <source>
        <dbReference type="SMART" id="SM00822"/>
    </source>
</evidence>